<dbReference type="SUPFAM" id="SSF51735">
    <property type="entry name" value="NAD(P)-binding Rossmann-fold domains"/>
    <property type="match status" value="1"/>
</dbReference>
<dbReference type="PANTHER" id="PTHR44229:SF4">
    <property type="entry name" value="15-HYDROXYPROSTAGLANDIN DEHYDROGENASE [NAD(+)]"/>
    <property type="match status" value="1"/>
</dbReference>
<protein>
    <submittedName>
        <fullName evidence="3">NAD(P)-binding protein</fullName>
    </submittedName>
</protein>
<dbReference type="RefSeq" id="XP_024731093.1">
    <property type="nucleotide sequence ID" value="XM_024883810.1"/>
</dbReference>
<name>A0A2J6STW2_9HELO</name>
<reference evidence="3 4" key="1">
    <citation type="submission" date="2016-04" db="EMBL/GenBank/DDBJ databases">
        <title>A degradative enzymes factory behind the ericoid mycorrhizal symbiosis.</title>
        <authorList>
            <consortium name="DOE Joint Genome Institute"/>
            <person name="Martino E."/>
            <person name="Morin E."/>
            <person name="Grelet G."/>
            <person name="Kuo A."/>
            <person name="Kohler A."/>
            <person name="Daghino S."/>
            <person name="Barry K."/>
            <person name="Choi C."/>
            <person name="Cichocki N."/>
            <person name="Clum A."/>
            <person name="Copeland A."/>
            <person name="Hainaut M."/>
            <person name="Haridas S."/>
            <person name="Labutti K."/>
            <person name="Lindquist E."/>
            <person name="Lipzen A."/>
            <person name="Khouja H.-R."/>
            <person name="Murat C."/>
            <person name="Ohm R."/>
            <person name="Olson A."/>
            <person name="Spatafora J."/>
            <person name="Veneault-Fourrey C."/>
            <person name="Henrissat B."/>
            <person name="Grigoriev I."/>
            <person name="Martin F."/>
            <person name="Perotto S."/>
        </authorList>
    </citation>
    <scope>NUCLEOTIDE SEQUENCE [LARGE SCALE GENOMIC DNA]</scope>
    <source>
        <strain evidence="3 4">E</strain>
    </source>
</reference>
<dbReference type="OrthoDB" id="5371740at2759"/>
<accession>A0A2J6STW2</accession>
<dbReference type="GeneID" id="36591887"/>
<dbReference type="PANTHER" id="PTHR44229">
    <property type="entry name" value="15-HYDROXYPROSTAGLANDIN DEHYDROGENASE [NAD(+)]"/>
    <property type="match status" value="1"/>
</dbReference>
<dbReference type="InterPro" id="IPR036291">
    <property type="entry name" value="NAD(P)-bd_dom_sf"/>
</dbReference>
<organism evidence="3 4">
    <name type="scientific">Hyaloscypha bicolor E</name>
    <dbReference type="NCBI Taxonomy" id="1095630"/>
    <lineage>
        <taxon>Eukaryota</taxon>
        <taxon>Fungi</taxon>
        <taxon>Dikarya</taxon>
        <taxon>Ascomycota</taxon>
        <taxon>Pezizomycotina</taxon>
        <taxon>Leotiomycetes</taxon>
        <taxon>Helotiales</taxon>
        <taxon>Hyaloscyphaceae</taxon>
        <taxon>Hyaloscypha</taxon>
        <taxon>Hyaloscypha bicolor</taxon>
    </lineage>
</organism>
<evidence type="ECO:0000256" key="2">
    <source>
        <dbReference type="ARBA" id="ARBA00023002"/>
    </source>
</evidence>
<dbReference type="PRINTS" id="PR00081">
    <property type="entry name" value="GDHRDH"/>
</dbReference>
<keyword evidence="4" id="KW-1185">Reference proteome</keyword>
<dbReference type="STRING" id="1095630.A0A2J6STW2"/>
<dbReference type="AlphaFoldDB" id="A0A2J6STW2"/>
<gene>
    <name evidence="3" type="ORF">K444DRAFT_634944</name>
</gene>
<dbReference type="GO" id="GO:0016616">
    <property type="term" value="F:oxidoreductase activity, acting on the CH-OH group of donors, NAD or NADP as acceptor"/>
    <property type="evidence" value="ECO:0007669"/>
    <property type="project" value="TreeGrafter"/>
</dbReference>
<dbReference type="Gene3D" id="3.40.50.720">
    <property type="entry name" value="NAD(P)-binding Rossmann-like Domain"/>
    <property type="match status" value="1"/>
</dbReference>
<dbReference type="InParanoid" id="A0A2J6STW2"/>
<evidence type="ECO:0000313" key="4">
    <source>
        <dbReference type="Proteomes" id="UP000235371"/>
    </source>
</evidence>
<dbReference type="InterPro" id="IPR002347">
    <property type="entry name" value="SDR_fam"/>
</dbReference>
<dbReference type="EMBL" id="KZ613866">
    <property type="protein sequence ID" value="PMD54189.1"/>
    <property type="molecule type" value="Genomic_DNA"/>
</dbReference>
<sequence length="280" mass="30781">MSQPVGIVTGGASGIGLAVTKHLLTRGYKVVIADVNDSEGERLASSLGSNAIFQHTDVSSFEQQSALFDRAFKWGGNRLDFLAANAGVDDRQSLYETEEKVDEKGLPLELNLKTVKVCLDAAFQGIWLFKWYARRNKVPGGKVVITASAAGLYPMTTNPQYAAAKHGLVGLTRSCGPVFLKENITVNCICPAFVVTGLCPPNIRDIFPKEHITPMETVIKAFDTFLDDDKMTGQTVELSLDELHFRKQVDYPNESQRWIGTQSAALWDQAYEKPPARPQS</sequence>
<dbReference type="Proteomes" id="UP000235371">
    <property type="component" value="Unassembled WGS sequence"/>
</dbReference>
<dbReference type="GO" id="GO:0005737">
    <property type="term" value="C:cytoplasm"/>
    <property type="evidence" value="ECO:0007669"/>
    <property type="project" value="TreeGrafter"/>
</dbReference>
<keyword evidence="2" id="KW-0560">Oxidoreductase</keyword>
<evidence type="ECO:0000256" key="1">
    <source>
        <dbReference type="ARBA" id="ARBA00006484"/>
    </source>
</evidence>
<comment type="similarity">
    <text evidence="1">Belongs to the short-chain dehydrogenases/reductases (SDR) family.</text>
</comment>
<evidence type="ECO:0000313" key="3">
    <source>
        <dbReference type="EMBL" id="PMD54189.1"/>
    </source>
</evidence>
<dbReference type="Pfam" id="PF00106">
    <property type="entry name" value="adh_short"/>
    <property type="match status" value="1"/>
</dbReference>
<proteinExistence type="inferred from homology"/>